<organism evidence="3 4">
    <name type="scientific">Microthyrium microscopicum</name>
    <dbReference type="NCBI Taxonomy" id="703497"/>
    <lineage>
        <taxon>Eukaryota</taxon>
        <taxon>Fungi</taxon>
        <taxon>Dikarya</taxon>
        <taxon>Ascomycota</taxon>
        <taxon>Pezizomycotina</taxon>
        <taxon>Dothideomycetes</taxon>
        <taxon>Dothideomycetes incertae sedis</taxon>
        <taxon>Microthyriales</taxon>
        <taxon>Microthyriaceae</taxon>
        <taxon>Microthyrium</taxon>
    </lineage>
</organism>
<dbReference type="PANTHER" id="PTHR10682">
    <property type="entry name" value="POLY A POLYMERASE"/>
    <property type="match status" value="1"/>
</dbReference>
<dbReference type="EMBL" id="MU004237">
    <property type="protein sequence ID" value="KAF2668035.1"/>
    <property type="molecule type" value="Genomic_DNA"/>
</dbReference>
<sequence length="1164" mass="129673">MASLGSFQISSTQTALAIVPLATYTESVDTFRAKHDKAHGKWPSHINLIYPFVPPSQLTSAIACIKHSLTEDWIGGFNVNCDSLGVFRHAKSATLFLQPHETSAETLIRLRKVLVNSLGCAENEGLHDGEYRPHWTVGQSAVTDKSVEGLKDKAKGLVGVDWDVVSLVVLKRRGPGGPMDIVERIELGPVIQKQAPEKQLGWLAEASSSPAALPTPKNWHECYHYRTDGDCWEPFTASDSKTATISEVVVSSINLMVEEYAAPFEERFPLVIKALEKLQYLSSKRSSILCLQEVSPEMLPIILSHPAIQELYPYSTHSLESRLPSHRNQISLSSLPFSRYHMKFEEPHKASVIIRLSGTNTTIANVHLTSGLTEEAVTRKTSQMIVLTRFLEQNELLESTIFAGDFNISTSLATIQTAIEKGLIKPDTAQNLQSIIDLDHWEDSYLEANDSAHDLDDEETGEDGATFNPQENSWAAMSRAPVDRRPQRFDRIIYRRNGLIKAVDYGMTTLSSADGKFASDHYGIFAKLQIAEPKPRPLASLAYDMSKVQLAEHKIEIVQDDTDISELLNAYLPTDEDRKAREKALETLTAGLNQGNSAESIILAPLGSYALDTYLANSDIDVLAIGSITSRAFFDSIIAHLKSIEGVSNSSLHLINSLVQIVEVTINGIKIDIQYCQAFELLEAHWANLQTPLKKLVFEQEVVESLRPTSLRPLNTYRDAAYLLNTMPFIDSYRTAHRLLALFMQRRGLYSARYGYLGGIHLSLMLNRVTKLAAAQLDDHKESSPSTLSPATLVRTFFGHYSNIDWTNIAITDPTLPPRYSEKRCTREPVLIPCLFVPSARPNVAASCSRLSADAFTTEFSAARDLLADGAWSRVLRNSSESISDFLNGSELFIRVHLSLWNMHTTPSSDVRSAIGTLEAKMPSLLVALSKVEDMSSRVWPARFAQPATNADVNMDEASGYWLVAVSPRHDEFVDVTDERKKLIHGKVLSAARAFERTLKMAHALDAERSFVQVEVVGKKKIWDMGLEIDGRDWPSYAKQDSGSPTTSTATATQTSRASETSERKVEHESGSSGKGKLRPVQDIIARIKWDEDYEVKDFVVGYEDRFYGVMEIDLASWKTEQTDLEFIPSHRIVWIGRKGGAKVWDRRLRLDRVFGSGAKKAEE</sequence>
<accession>A0A6A6U6Z6</accession>
<feature type="domain" description="MJ1316 RNA cyclic group end recognition" evidence="2">
    <location>
        <begin position="1078"/>
        <end position="1147"/>
    </location>
</feature>
<evidence type="ECO:0000313" key="3">
    <source>
        <dbReference type="EMBL" id="KAF2668035.1"/>
    </source>
</evidence>
<proteinExistence type="predicted"/>
<evidence type="ECO:0000259" key="2">
    <source>
        <dbReference type="Pfam" id="PF04457"/>
    </source>
</evidence>
<dbReference type="Gene3D" id="1.10.1410.10">
    <property type="match status" value="1"/>
</dbReference>
<dbReference type="Pfam" id="PF13563">
    <property type="entry name" value="2_5_RNA_ligase2"/>
    <property type="match status" value="1"/>
</dbReference>
<dbReference type="Pfam" id="PF04457">
    <property type="entry name" value="MJ1316"/>
    <property type="match status" value="1"/>
</dbReference>
<dbReference type="SUPFAM" id="SSF81301">
    <property type="entry name" value="Nucleotidyltransferase"/>
    <property type="match status" value="1"/>
</dbReference>
<dbReference type="SUPFAM" id="SSF56219">
    <property type="entry name" value="DNase I-like"/>
    <property type="match status" value="1"/>
</dbReference>
<dbReference type="Gene3D" id="3.60.10.10">
    <property type="entry name" value="Endonuclease/exonuclease/phosphatase"/>
    <property type="match status" value="1"/>
</dbReference>
<protein>
    <recommendedName>
        <fullName evidence="2">MJ1316 RNA cyclic group end recognition domain-containing protein</fullName>
    </recommendedName>
</protein>
<dbReference type="GO" id="GO:1990817">
    <property type="term" value="F:poly(A) RNA polymerase activity"/>
    <property type="evidence" value="ECO:0007669"/>
    <property type="project" value="TreeGrafter"/>
</dbReference>
<name>A0A6A6U6Z6_9PEZI</name>
<dbReference type="InterPro" id="IPR043519">
    <property type="entry name" value="NT_sf"/>
</dbReference>
<dbReference type="PANTHER" id="PTHR10682:SF23">
    <property type="entry name" value="POLYNUCLEOTIDE ADENYLYLTRANSFERASE"/>
    <property type="match status" value="1"/>
</dbReference>
<dbReference type="SUPFAM" id="SSF81631">
    <property type="entry name" value="PAP/OAS1 substrate-binding domain"/>
    <property type="match status" value="1"/>
</dbReference>
<dbReference type="InterPro" id="IPR036691">
    <property type="entry name" value="Endo/exonu/phosph_ase_sf"/>
</dbReference>
<dbReference type="Proteomes" id="UP000799302">
    <property type="component" value="Unassembled WGS sequence"/>
</dbReference>
<feature type="compositionally biased region" description="Basic and acidic residues" evidence="1">
    <location>
        <begin position="1060"/>
        <end position="1070"/>
    </location>
</feature>
<dbReference type="InterPro" id="IPR040459">
    <property type="entry name" value="MJ1316"/>
</dbReference>
<evidence type="ECO:0000313" key="4">
    <source>
        <dbReference type="Proteomes" id="UP000799302"/>
    </source>
</evidence>
<keyword evidence="4" id="KW-1185">Reference proteome</keyword>
<dbReference type="GO" id="GO:0005634">
    <property type="term" value="C:nucleus"/>
    <property type="evidence" value="ECO:0007669"/>
    <property type="project" value="TreeGrafter"/>
</dbReference>
<dbReference type="OrthoDB" id="10263155at2759"/>
<reference evidence="3" key="1">
    <citation type="journal article" date="2020" name="Stud. Mycol.">
        <title>101 Dothideomycetes genomes: a test case for predicting lifestyles and emergence of pathogens.</title>
        <authorList>
            <person name="Haridas S."/>
            <person name="Albert R."/>
            <person name="Binder M."/>
            <person name="Bloem J."/>
            <person name="Labutti K."/>
            <person name="Salamov A."/>
            <person name="Andreopoulos B."/>
            <person name="Baker S."/>
            <person name="Barry K."/>
            <person name="Bills G."/>
            <person name="Bluhm B."/>
            <person name="Cannon C."/>
            <person name="Castanera R."/>
            <person name="Culley D."/>
            <person name="Daum C."/>
            <person name="Ezra D."/>
            <person name="Gonzalez J."/>
            <person name="Henrissat B."/>
            <person name="Kuo A."/>
            <person name="Liang C."/>
            <person name="Lipzen A."/>
            <person name="Lutzoni F."/>
            <person name="Magnuson J."/>
            <person name="Mondo S."/>
            <person name="Nolan M."/>
            <person name="Ohm R."/>
            <person name="Pangilinan J."/>
            <person name="Park H.-J."/>
            <person name="Ramirez L."/>
            <person name="Alfaro M."/>
            <person name="Sun H."/>
            <person name="Tritt A."/>
            <person name="Yoshinaga Y."/>
            <person name="Zwiers L.-H."/>
            <person name="Turgeon B."/>
            <person name="Goodwin S."/>
            <person name="Spatafora J."/>
            <person name="Crous P."/>
            <person name="Grigoriev I."/>
        </authorList>
    </citation>
    <scope>NUCLEOTIDE SEQUENCE</scope>
    <source>
        <strain evidence="3">CBS 115976</strain>
    </source>
</reference>
<feature type="region of interest" description="Disordered" evidence="1">
    <location>
        <begin position="1035"/>
        <end position="1077"/>
    </location>
</feature>
<evidence type="ECO:0000256" key="1">
    <source>
        <dbReference type="SAM" id="MobiDB-lite"/>
    </source>
</evidence>
<dbReference type="AlphaFoldDB" id="A0A6A6U6Z6"/>
<gene>
    <name evidence="3" type="ORF">BT63DRAFT_415540</name>
</gene>
<dbReference type="Gene3D" id="3.90.1140.10">
    <property type="entry name" value="Cyclic phosphodiesterase"/>
    <property type="match status" value="1"/>
</dbReference>
<feature type="compositionally biased region" description="Low complexity" evidence="1">
    <location>
        <begin position="1042"/>
        <end position="1059"/>
    </location>
</feature>